<dbReference type="AlphaFoldDB" id="A0A6A5YSI8"/>
<evidence type="ECO:0000313" key="1">
    <source>
        <dbReference type="EMBL" id="KAF2109970.1"/>
    </source>
</evidence>
<sequence>MFAAIRHAFQGSDSCASCNGSDCEKVSSGWELGAMHKSALCDVDGDVAGVVWSESSARDEVSLSNSSSSISYGRGLVDVLRGGFKLDHMEAIDVPGRVLAAGVGSGIDSGSESVWCCERTGLHGVDPASVKATAEGETVRDRGSTSPLGERASVFCVKDVSLLQENWGDGVLSDMKPPNSGVWWPSILIACAGDRIGDKIVDVWEDWDWSSIVYSNAAGPEIPGPRDDVVELDWAGVRDPLPT</sequence>
<dbReference type="Proteomes" id="UP000799770">
    <property type="component" value="Unassembled WGS sequence"/>
</dbReference>
<reference evidence="1" key="1">
    <citation type="journal article" date="2020" name="Stud. Mycol.">
        <title>101 Dothideomycetes genomes: a test case for predicting lifestyles and emergence of pathogens.</title>
        <authorList>
            <person name="Haridas S."/>
            <person name="Albert R."/>
            <person name="Binder M."/>
            <person name="Bloem J."/>
            <person name="Labutti K."/>
            <person name="Salamov A."/>
            <person name="Andreopoulos B."/>
            <person name="Baker S."/>
            <person name="Barry K."/>
            <person name="Bills G."/>
            <person name="Bluhm B."/>
            <person name="Cannon C."/>
            <person name="Castanera R."/>
            <person name="Culley D."/>
            <person name="Daum C."/>
            <person name="Ezra D."/>
            <person name="Gonzalez J."/>
            <person name="Henrissat B."/>
            <person name="Kuo A."/>
            <person name="Liang C."/>
            <person name="Lipzen A."/>
            <person name="Lutzoni F."/>
            <person name="Magnuson J."/>
            <person name="Mondo S."/>
            <person name="Nolan M."/>
            <person name="Ohm R."/>
            <person name="Pangilinan J."/>
            <person name="Park H.-J."/>
            <person name="Ramirez L."/>
            <person name="Alfaro M."/>
            <person name="Sun H."/>
            <person name="Tritt A."/>
            <person name="Yoshinaga Y."/>
            <person name="Zwiers L.-H."/>
            <person name="Turgeon B."/>
            <person name="Goodwin S."/>
            <person name="Spatafora J."/>
            <person name="Crous P."/>
            <person name="Grigoriev I."/>
        </authorList>
    </citation>
    <scope>NUCLEOTIDE SEQUENCE</scope>
    <source>
        <strain evidence="1">CBS 627.86</strain>
    </source>
</reference>
<proteinExistence type="predicted"/>
<keyword evidence="2" id="KW-1185">Reference proteome</keyword>
<dbReference type="EMBL" id="ML977340">
    <property type="protein sequence ID" value="KAF2109970.1"/>
    <property type="molecule type" value="Genomic_DNA"/>
</dbReference>
<evidence type="ECO:0000313" key="2">
    <source>
        <dbReference type="Proteomes" id="UP000799770"/>
    </source>
</evidence>
<gene>
    <name evidence="1" type="ORF">BDV96DRAFT_584887</name>
</gene>
<accession>A0A6A5YSI8</accession>
<organism evidence="1 2">
    <name type="scientific">Lophiotrema nucula</name>
    <dbReference type="NCBI Taxonomy" id="690887"/>
    <lineage>
        <taxon>Eukaryota</taxon>
        <taxon>Fungi</taxon>
        <taxon>Dikarya</taxon>
        <taxon>Ascomycota</taxon>
        <taxon>Pezizomycotina</taxon>
        <taxon>Dothideomycetes</taxon>
        <taxon>Pleosporomycetidae</taxon>
        <taxon>Pleosporales</taxon>
        <taxon>Lophiotremataceae</taxon>
        <taxon>Lophiotrema</taxon>
    </lineage>
</organism>
<protein>
    <submittedName>
        <fullName evidence="1">Uncharacterized protein</fullName>
    </submittedName>
</protein>
<name>A0A6A5YSI8_9PLEO</name>